<dbReference type="InterPro" id="IPR002938">
    <property type="entry name" value="FAD-bd"/>
</dbReference>
<protein>
    <recommendedName>
        <fullName evidence="1">FAD-binding domain-containing protein</fullName>
    </recommendedName>
</protein>
<dbReference type="EMBL" id="UINC01012601">
    <property type="protein sequence ID" value="SVA54937.1"/>
    <property type="molecule type" value="Genomic_DNA"/>
</dbReference>
<feature type="domain" description="FAD-binding" evidence="1">
    <location>
        <begin position="5"/>
        <end position="303"/>
    </location>
</feature>
<dbReference type="PANTHER" id="PTHR42685:SF22">
    <property type="entry name" value="CONDITIONED MEDIUM FACTOR RECEPTOR 1"/>
    <property type="match status" value="1"/>
</dbReference>
<dbReference type="InterPro" id="IPR050407">
    <property type="entry name" value="Geranylgeranyl_reductase"/>
</dbReference>
<evidence type="ECO:0000259" key="1">
    <source>
        <dbReference type="Pfam" id="PF01494"/>
    </source>
</evidence>
<dbReference type="InterPro" id="IPR036188">
    <property type="entry name" value="FAD/NAD-bd_sf"/>
</dbReference>
<evidence type="ECO:0000313" key="2">
    <source>
        <dbReference type="EMBL" id="SVA54937.1"/>
    </source>
</evidence>
<dbReference type="PRINTS" id="PR00420">
    <property type="entry name" value="RNGMNOXGNASE"/>
</dbReference>
<reference evidence="2" key="1">
    <citation type="submission" date="2018-05" db="EMBL/GenBank/DDBJ databases">
        <authorList>
            <person name="Lanie J.A."/>
            <person name="Ng W.-L."/>
            <person name="Kazmierczak K.M."/>
            <person name="Andrzejewski T.M."/>
            <person name="Davidsen T.M."/>
            <person name="Wayne K.J."/>
            <person name="Tettelin H."/>
            <person name="Glass J.I."/>
            <person name="Rusch D."/>
            <person name="Podicherti R."/>
            <person name="Tsui H.-C.T."/>
            <person name="Winkler M.E."/>
        </authorList>
    </citation>
    <scope>NUCLEOTIDE SEQUENCE</scope>
</reference>
<dbReference type="Gene3D" id="3.50.50.60">
    <property type="entry name" value="FAD/NAD(P)-binding domain"/>
    <property type="match status" value="1"/>
</dbReference>
<dbReference type="PANTHER" id="PTHR42685">
    <property type="entry name" value="GERANYLGERANYL DIPHOSPHATE REDUCTASE"/>
    <property type="match status" value="1"/>
</dbReference>
<dbReference type="GO" id="GO:0071949">
    <property type="term" value="F:FAD binding"/>
    <property type="evidence" value="ECO:0007669"/>
    <property type="project" value="InterPro"/>
</dbReference>
<organism evidence="2">
    <name type="scientific">marine metagenome</name>
    <dbReference type="NCBI Taxonomy" id="408172"/>
    <lineage>
        <taxon>unclassified sequences</taxon>
        <taxon>metagenomes</taxon>
        <taxon>ecological metagenomes</taxon>
    </lineage>
</organism>
<dbReference type="SUPFAM" id="SSF51905">
    <property type="entry name" value="FAD/NAD(P)-binding domain"/>
    <property type="match status" value="1"/>
</dbReference>
<dbReference type="Pfam" id="PF01494">
    <property type="entry name" value="FAD_binding_3"/>
    <property type="match status" value="1"/>
</dbReference>
<dbReference type="AlphaFoldDB" id="A0A381WSN5"/>
<sequence length="427" mass="47591">MRNHDIVIIGGGPAGASTALFLEKKGYLITLLDQAFFPRDKVCGEFISPAADDIFADLGILKSIDAMNPTRLCGVALSSYEGTCYQVNYPDSADGRTMRSLSVERSILDNLMIDQVRNSNVQLMEGFKVTDLLFEGGNVCGVKGYDQTKTKFNIKAKLVIDAGGRNSISLRRLNLRRHSYGRKKIALAAHWKNVKELGSYCYMHISRPGYTGIAPLKGNKANVVLVVDKDFLAGADIEQFYIKTVLGNRERRRILGSGIPVEKIRAVDSLAYSVKKPSCGGLLLVGDAMGFIDPFTGEGIYMSLRSSQLAVDTVQNAFDRSDFSAKNLNNYYLLRKKEFREKNILSKILQHLIYRPSLCSQVVEALAAEKELSSMLIGAIGDYVPAKKLICFKYFLRLFERVLKQYQIKRFDTGCILPTKELQSGRK</sequence>
<name>A0A381WSN5_9ZZZZ</name>
<accession>A0A381WSN5</accession>
<gene>
    <name evidence="2" type="ORF">METZ01_LOCUS107791</name>
</gene>
<proteinExistence type="predicted"/>